<organism evidence="1 2">
    <name type="scientific">Avena sativa</name>
    <name type="common">Oat</name>
    <dbReference type="NCBI Taxonomy" id="4498"/>
    <lineage>
        <taxon>Eukaryota</taxon>
        <taxon>Viridiplantae</taxon>
        <taxon>Streptophyta</taxon>
        <taxon>Embryophyta</taxon>
        <taxon>Tracheophyta</taxon>
        <taxon>Spermatophyta</taxon>
        <taxon>Magnoliopsida</taxon>
        <taxon>Liliopsida</taxon>
        <taxon>Poales</taxon>
        <taxon>Poaceae</taxon>
        <taxon>BOP clade</taxon>
        <taxon>Pooideae</taxon>
        <taxon>Poodae</taxon>
        <taxon>Poeae</taxon>
        <taxon>Poeae Chloroplast Group 1 (Aveneae type)</taxon>
        <taxon>Aveninae</taxon>
        <taxon>Avena</taxon>
    </lineage>
</organism>
<keyword evidence="2" id="KW-1185">Reference proteome</keyword>
<name>A0ACD5TVX3_AVESA</name>
<reference evidence="1" key="2">
    <citation type="submission" date="2025-09" db="UniProtKB">
        <authorList>
            <consortium name="EnsemblPlants"/>
        </authorList>
    </citation>
    <scope>IDENTIFICATION</scope>
</reference>
<dbReference type="EnsemblPlants" id="AVESA.00010b.r2.1DG0133260.1">
    <property type="protein sequence ID" value="AVESA.00010b.r2.1DG0133260.1.CDS"/>
    <property type="gene ID" value="AVESA.00010b.r2.1DG0133260"/>
</dbReference>
<evidence type="ECO:0000313" key="1">
    <source>
        <dbReference type="EnsemblPlants" id="AVESA.00010b.r2.1DG0133260.1.CDS"/>
    </source>
</evidence>
<evidence type="ECO:0000313" key="2">
    <source>
        <dbReference type="Proteomes" id="UP001732700"/>
    </source>
</evidence>
<proteinExistence type="predicted"/>
<dbReference type="Proteomes" id="UP001732700">
    <property type="component" value="Chromosome 1D"/>
</dbReference>
<accession>A0ACD5TVX3</accession>
<sequence>MEPCRSYKVKPLLLCFLMLSLLVVHLASAVPMSRSMQLRNLHHPPALKLSPMQEMLAALGKVQLHARATTSMDAEVNDYPSPGANNRHHPPKGPEVNDYPSPGANNRHHPPKGPGRG</sequence>
<reference evidence="1" key="1">
    <citation type="submission" date="2021-05" db="EMBL/GenBank/DDBJ databases">
        <authorList>
            <person name="Scholz U."/>
            <person name="Mascher M."/>
            <person name="Fiebig A."/>
        </authorList>
    </citation>
    <scope>NUCLEOTIDE SEQUENCE [LARGE SCALE GENOMIC DNA]</scope>
</reference>
<protein>
    <submittedName>
        <fullName evidence="1">Uncharacterized protein</fullName>
    </submittedName>
</protein>